<feature type="domain" description="POPLD" evidence="6">
    <location>
        <begin position="573"/>
        <end position="664"/>
    </location>
</feature>
<keyword evidence="9" id="KW-1185">Reference proteome</keyword>
<evidence type="ECO:0000259" key="7">
    <source>
        <dbReference type="Pfam" id="PF22770"/>
    </source>
</evidence>
<evidence type="ECO:0000259" key="5">
    <source>
        <dbReference type="Pfam" id="PF06978"/>
    </source>
</evidence>
<feature type="region of interest" description="Disordered" evidence="4">
    <location>
        <begin position="1"/>
        <end position="25"/>
    </location>
</feature>
<name>A0ABP0H2X3_CLALP</name>
<organism evidence="8 9">
    <name type="scientific">Clavelina lepadiformis</name>
    <name type="common">Light-bulb sea squirt</name>
    <name type="synonym">Ascidia lepadiformis</name>
    <dbReference type="NCBI Taxonomy" id="159417"/>
    <lineage>
        <taxon>Eukaryota</taxon>
        <taxon>Metazoa</taxon>
        <taxon>Chordata</taxon>
        <taxon>Tunicata</taxon>
        <taxon>Ascidiacea</taxon>
        <taxon>Aplousobranchia</taxon>
        <taxon>Clavelinidae</taxon>
        <taxon>Clavelina</taxon>
    </lineage>
</organism>
<dbReference type="EMBL" id="CAWYQH010000174">
    <property type="protein sequence ID" value="CAK8697903.1"/>
    <property type="molecule type" value="Genomic_DNA"/>
</dbReference>
<evidence type="ECO:0000256" key="2">
    <source>
        <dbReference type="ARBA" id="ARBA00022694"/>
    </source>
</evidence>
<sequence length="961" mass="109259">MENEDSQEERKGFSLGDASQDAFGMTESLNSMANQKSGIKCEDQPSELVKDEKDQLQSRMKKWKKRMRFQPQNVVMDKDAKHEYYKKLVDSSEADNLELPRVVSVMEHATACANEIESMLSAIKQHSGNKTALQTLPRHLRRRAASHNAKRLPRRLRELAKQQAAQTSDTKNGVTNKKAITRQKRRRKLHLQNEYAKRKGKQGWLETHVWHAKRFHMSCASDPQFAGWRNRVALHPNDKCFRACYRAAAHHCLLQDISYYKCLELSGERDSLLKIFKTSTYTPDQSFLFDDSVVNGKKECTIFLYDTDVTPALCIGPASVIWQPINDNTTSDTSVWIWIHPVVLESAFKLLKSYTDLHANVRLRDCSENLLRFRLVGPKSSVTLLSTLHAFNYSKNDGEKESKEIPDEIASWLASHENIIPQQYARFMSKMKECHQAVFNPIEKDHESLDCENGSIYSLVIDDPRLTLPLQKTVPSFKSTKALCKANIDVEQPEECPTESMLWDDVILKKISSSRLPDHIVSTRIREAKLVPTEKGYSTPLPVMLIRHSGHEEAIHGEHQTVHGGPQTGFASGWDLILPSNWGMAFWIPLVYHRVRTGGLREKKRIQLECKAPHFPEDFPDTFAGMRWWQVEKQINHEKYFKKPPAKRPNFSVLASPFPFAPCWNYLFSCDDSISKTKISDDCQSVSNDDAVDCNKINSGSVLTKGTSSPAVVLLSNEASANEKLAIKPCSKRKAETAESEVIASKRTKILGHDEHFCTVFKDQSKLQLLRKLIVTKSYDDLAKMLVRLESTYPRCLVCVKVTLLSKGVPSPPAMISLPGEDDIASFVESRCKMLSDEENREVDPVEMPHWDPYRKERKLATKAAKQRRKSKKKGIPPVPQQHPYSFNVFPSRKIIGFITSGDFLNSYASGGGVGFITLKSLLLLCENLKMLPETHSGLIALMRNSNSFQYRFVKLDLMNQ</sequence>
<keyword evidence="2" id="KW-0819">tRNA processing</keyword>
<feature type="domain" description="POP1 C-terminal" evidence="7">
    <location>
        <begin position="796"/>
        <end position="958"/>
    </location>
</feature>
<feature type="compositionally biased region" description="Polar residues" evidence="4">
    <location>
        <begin position="163"/>
        <end position="175"/>
    </location>
</feature>
<dbReference type="Pfam" id="PF08170">
    <property type="entry name" value="POPLD"/>
    <property type="match status" value="1"/>
</dbReference>
<reference evidence="8 9" key="1">
    <citation type="submission" date="2024-02" db="EMBL/GenBank/DDBJ databases">
        <authorList>
            <person name="Daric V."/>
            <person name="Darras S."/>
        </authorList>
    </citation>
    <scope>NUCLEOTIDE SEQUENCE [LARGE SCALE GENOMIC DNA]</scope>
</reference>
<dbReference type="PANTHER" id="PTHR22731">
    <property type="entry name" value="RIBONUCLEASES P/MRP PROTEIN SUBUNIT POP1"/>
    <property type="match status" value="1"/>
</dbReference>
<dbReference type="Pfam" id="PF06978">
    <property type="entry name" value="POP1_N"/>
    <property type="match status" value="1"/>
</dbReference>
<dbReference type="InterPro" id="IPR055079">
    <property type="entry name" value="POP1_C"/>
</dbReference>
<proteinExistence type="predicted"/>
<dbReference type="Pfam" id="PF22770">
    <property type="entry name" value="POP1_C"/>
    <property type="match status" value="1"/>
</dbReference>
<comment type="caution">
    <text evidence="8">The sequence shown here is derived from an EMBL/GenBank/DDBJ whole genome shotgun (WGS) entry which is preliminary data.</text>
</comment>
<feature type="region of interest" description="Disordered" evidence="4">
    <location>
        <begin position="162"/>
        <end position="186"/>
    </location>
</feature>
<gene>
    <name evidence="8" type="ORF">CVLEPA_LOCUS31387</name>
</gene>
<evidence type="ECO:0000313" key="8">
    <source>
        <dbReference type="EMBL" id="CAK8697903.1"/>
    </source>
</evidence>
<protein>
    <submittedName>
        <fullName evidence="8">Uncharacterized protein</fullName>
    </submittedName>
</protein>
<dbReference type="InterPro" id="IPR012590">
    <property type="entry name" value="POPLD_dom"/>
</dbReference>
<accession>A0ABP0H2X3</accession>
<evidence type="ECO:0000313" key="9">
    <source>
        <dbReference type="Proteomes" id="UP001642483"/>
    </source>
</evidence>
<evidence type="ECO:0000259" key="6">
    <source>
        <dbReference type="Pfam" id="PF08170"/>
    </source>
</evidence>
<dbReference type="PANTHER" id="PTHR22731:SF3">
    <property type="entry name" value="RIBONUCLEASES P_MRP PROTEIN SUBUNIT POP1"/>
    <property type="match status" value="1"/>
</dbReference>
<dbReference type="InterPro" id="IPR039182">
    <property type="entry name" value="Pop1"/>
</dbReference>
<dbReference type="InterPro" id="IPR009723">
    <property type="entry name" value="Pop1_N"/>
</dbReference>
<evidence type="ECO:0000256" key="3">
    <source>
        <dbReference type="ARBA" id="ARBA00023242"/>
    </source>
</evidence>
<feature type="domain" description="Pop1 N-terminal" evidence="5">
    <location>
        <begin position="167"/>
        <end position="267"/>
    </location>
</feature>
<dbReference type="Proteomes" id="UP001642483">
    <property type="component" value="Unassembled WGS sequence"/>
</dbReference>
<comment type="subcellular location">
    <subcellularLocation>
        <location evidence="1">Nucleus</location>
    </subcellularLocation>
</comment>
<keyword evidence="3" id="KW-0539">Nucleus</keyword>
<evidence type="ECO:0000256" key="1">
    <source>
        <dbReference type="ARBA" id="ARBA00004123"/>
    </source>
</evidence>
<evidence type="ECO:0000256" key="4">
    <source>
        <dbReference type="SAM" id="MobiDB-lite"/>
    </source>
</evidence>